<dbReference type="GO" id="GO:0005789">
    <property type="term" value="C:endoplasmic reticulum membrane"/>
    <property type="evidence" value="ECO:0007669"/>
    <property type="project" value="UniProtKB-SubCell"/>
</dbReference>
<dbReference type="GO" id="GO:0008203">
    <property type="term" value="P:cholesterol metabolic process"/>
    <property type="evidence" value="ECO:0007669"/>
    <property type="project" value="TreeGrafter"/>
</dbReference>
<comment type="similarity">
    <text evidence="2 9">Belongs to the membrane-bound acyltransferase family. Sterol o-acyltransferase subfamily.</text>
</comment>
<evidence type="ECO:0000256" key="10">
    <source>
        <dbReference type="SAM" id="Coils"/>
    </source>
</evidence>
<reference evidence="13" key="1">
    <citation type="submission" date="2020-11" db="EMBL/GenBank/DDBJ databases">
        <authorList>
            <person name="Tran Van P."/>
        </authorList>
    </citation>
    <scope>NUCLEOTIDE SEQUENCE</scope>
</reference>
<evidence type="ECO:0000256" key="7">
    <source>
        <dbReference type="ARBA" id="ARBA00023136"/>
    </source>
</evidence>
<keyword evidence="10" id="KW-0175">Coiled coil</keyword>
<dbReference type="Pfam" id="PF03062">
    <property type="entry name" value="MBOAT"/>
    <property type="match status" value="1"/>
</dbReference>
<feature type="transmembrane region" description="Helical" evidence="12">
    <location>
        <begin position="567"/>
        <end position="586"/>
    </location>
</feature>
<keyword evidence="3 9" id="KW-0808">Transferase</keyword>
<accession>A0A7R8ZSP8</accession>
<keyword evidence="7 9" id="KW-0472">Membrane</keyword>
<evidence type="ECO:0000313" key="13">
    <source>
        <dbReference type="EMBL" id="CAD7233002.1"/>
    </source>
</evidence>
<feature type="transmembrane region" description="Helical" evidence="12">
    <location>
        <begin position="542"/>
        <end position="561"/>
    </location>
</feature>
<evidence type="ECO:0000256" key="12">
    <source>
        <dbReference type="SAM" id="Phobius"/>
    </source>
</evidence>
<evidence type="ECO:0000256" key="3">
    <source>
        <dbReference type="ARBA" id="ARBA00022679"/>
    </source>
</evidence>
<keyword evidence="8 9" id="KW-0012">Acyltransferase</keyword>
<organism evidence="13">
    <name type="scientific">Cyprideis torosa</name>
    <dbReference type="NCBI Taxonomy" id="163714"/>
    <lineage>
        <taxon>Eukaryota</taxon>
        <taxon>Metazoa</taxon>
        <taxon>Ecdysozoa</taxon>
        <taxon>Arthropoda</taxon>
        <taxon>Crustacea</taxon>
        <taxon>Oligostraca</taxon>
        <taxon>Ostracoda</taxon>
        <taxon>Podocopa</taxon>
        <taxon>Podocopida</taxon>
        <taxon>Cytherocopina</taxon>
        <taxon>Cytheroidea</taxon>
        <taxon>Cytherideidae</taxon>
        <taxon>Cyprideis</taxon>
    </lineage>
</organism>
<evidence type="ECO:0000256" key="4">
    <source>
        <dbReference type="ARBA" id="ARBA00022692"/>
    </source>
</evidence>
<name>A0A7R8ZSP8_9CRUS</name>
<feature type="transmembrane region" description="Helical" evidence="12">
    <location>
        <begin position="393"/>
        <end position="412"/>
    </location>
</feature>
<feature type="compositionally biased region" description="Pro residues" evidence="11">
    <location>
        <begin position="323"/>
        <end position="341"/>
    </location>
</feature>
<evidence type="ECO:0000256" key="11">
    <source>
        <dbReference type="SAM" id="MobiDB-lite"/>
    </source>
</evidence>
<feature type="region of interest" description="Disordered" evidence="11">
    <location>
        <begin position="313"/>
        <end position="355"/>
    </location>
</feature>
<dbReference type="PANTHER" id="PTHR10408">
    <property type="entry name" value="STEROL O-ACYLTRANSFERASE"/>
    <property type="match status" value="1"/>
</dbReference>
<feature type="compositionally biased region" description="Low complexity" evidence="11">
    <location>
        <begin position="342"/>
        <end position="355"/>
    </location>
</feature>
<keyword evidence="6 12" id="KW-1133">Transmembrane helix</keyword>
<dbReference type="AlphaFoldDB" id="A0A7R8ZSP8"/>
<comment type="subcellular location">
    <subcellularLocation>
        <location evidence="1 9">Endoplasmic reticulum membrane</location>
        <topology evidence="1 9">Multi-pass membrane protein</topology>
    </subcellularLocation>
</comment>
<evidence type="ECO:0000256" key="6">
    <source>
        <dbReference type="ARBA" id="ARBA00022989"/>
    </source>
</evidence>
<gene>
    <name evidence="13" type="ORF">CTOB1V02_LOCUS10827</name>
</gene>
<dbReference type="InterPro" id="IPR014371">
    <property type="entry name" value="Oat_ACAT_DAG_ARE"/>
</dbReference>
<keyword evidence="5 9" id="KW-0256">Endoplasmic reticulum</keyword>
<feature type="transmembrane region" description="Helical" evidence="12">
    <location>
        <begin position="175"/>
        <end position="193"/>
    </location>
</feature>
<evidence type="ECO:0000256" key="5">
    <source>
        <dbReference type="ARBA" id="ARBA00022824"/>
    </source>
</evidence>
<evidence type="ECO:0000256" key="9">
    <source>
        <dbReference type="PIRNR" id="PIRNR000439"/>
    </source>
</evidence>
<feature type="transmembrane region" description="Helical" evidence="12">
    <location>
        <begin position="518"/>
        <end position="535"/>
    </location>
</feature>
<dbReference type="GO" id="GO:0008374">
    <property type="term" value="F:O-acyltransferase activity"/>
    <property type="evidence" value="ECO:0007669"/>
    <property type="project" value="InterPro"/>
</dbReference>
<feature type="transmembrane region" description="Helical" evidence="12">
    <location>
        <begin position="219"/>
        <end position="238"/>
    </location>
</feature>
<feature type="coiled-coil region" evidence="10">
    <location>
        <begin position="60"/>
        <end position="103"/>
    </location>
</feature>
<feature type="transmembrane region" description="Helical" evidence="12">
    <location>
        <begin position="250"/>
        <end position="269"/>
    </location>
</feature>
<proteinExistence type="inferred from homology"/>
<evidence type="ECO:0000256" key="1">
    <source>
        <dbReference type="ARBA" id="ARBA00004477"/>
    </source>
</evidence>
<keyword evidence="4 12" id="KW-0812">Transmembrane</keyword>
<dbReference type="EMBL" id="OB665485">
    <property type="protein sequence ID" value="CAD7233002.1"/>
    <property type="molecule type" value="Genomic_DNA"/>
</dbReference>
<feature type="transmembrane region" description="Helical" evidence="12">
    <location>
        <begin position="433"/>
        <end position="454"/>
    </location>
</feature>
<sequence>MSGVESLMASAEDTLSQLQLEGVREKTQKLKEQFIQQIVQSKWVSRQCCLGYQCEVFLKMSGVESLMASAEDTLSQLQLEGVREKTQKLKEQFIQQINEAASEFVDDSIGVMRSQVSGGNEFAKAFALDEIYRNHSFKNGGAEDESSRRVLPEKVFVVRPSVLTVLLEISHIRTLYYIASIIIVMLLTENIATDFLEDGKLDMNFELLYWNFSSYEDVIRLWMFLQIGAVVAYITFHFWASVMASMNSSLMDWFFLCSYVAGLSLLMYYPSVQIIALDLPPGSSSIIAAEQIRIVMKIHAFVRTNVSRTKAFWRSQRKVDPPSVAPSPVGPSPVGPPPVGPPQGSSSSSLQYASSPSEDGACPNFSRFLYFLFAPTLVYRDQYPRTREVRWDVVAHSFCQVAGVIVCHYLLFDQFIFPNLRDTGRRGAIEPRKVIAACLVNSIPSLLLFMSAWYGLLHCWMNAFAEMLRFGDRMFYTDWWTSMSFHRYYRTWNVVVHDWLYEYIYKDVYDLGIFSKKVIPALTVFLISSLVHEYVLCLILRFWFPVLLIMFLPFGSVMFFPKRLTNAFFLFSIILGFGVLFTMYSIEWFARRNCLSRETGIADWFIPYSLTCTKWNVTTKVIL</sequence>
<dbReference type="InterPro" id="IPR004299">
    <property type="entry name" value="MBOAT_fam"/>
</dbReference>
<dbReference type="OrthoDB" id="10039049at2759"/>
<evidence type="ECO:0000256" key="2">
    <source>
        <dbReference type="ARBA" id="ARBA00009010"/>
    </source>
</evidence>
<evidence type="ECO:0000256" key="8">
    <source>
        <dbReference type="ARBA" id="ARBA00023315"/>
    </source>
</evidence>
<protein>
    <recommendedName>
        <fullName evidence="9">O-acyltransferase</fullName>
    </recommendedName>
</protein>
<dbReference type="PIRSF" id="PIRSF000439">
    <property type="entry name" value="Oat_ACAT_DAG_ARE"/>
    <property type="match status" value="1"/>
</dbReference>
<dbReference type="PANTHER" id="PTHR10408:SF8">
    <property type="entry name" value="O-ACYLTRANSFERASE"/>
    <property type="match status" value="1"/>
</dbReference>